<reference evidence="2" key="2">
    <citation type="journal article" date="2023" name="IMA Fungus">
        <title>Comparative genomic study of the Penicillium genus elucidates a diverse pangenome and 15 lateral gene transfer events.</title>
        <authorList>
            <person name="Petersen C."/>
            <person name="Sorensen T."/>
            <person name="Nielsen M.R."/>
            <person name="Sondergaard T.E."/>
            <person name="Sorensen J.L."/>
            <person name="Fitzpatrick D.A."/>
            <person name="Frisvad J.C."/>
            <person name="Nielsen K.L."/>
        </authorList>
    </citation>
    <scope>NUCLEOTIDE SEQUENCE</scope>
    <source>
        <strain evidence="2">IBT 3081</strain>
    </source>
</reference>
<comment type="caution">
    <text evidence="2">The sequence shown here is derived from an EMBL/GenBank/DDBJ whole genome shotgun (WGS) entry which is preliminary data.</text>
</comment>
<dbReference type="RefSeq" id="XP_056578862.1">
    <property type="nucleotide sequence ID" value="XM_056722612.1"/>
</dbReference>
<dbReference type="Proteomes" id="UP001147752">
    <property type="component" value="Unassembled WGS sequence"/>
</dbReference>
<reference evidence="2" key="1">
    <citation type="submission" date="2022-12" db="EMBL/GenBank/DDBJ databases">
        <authorList>
            <person name="Petersen C."/>
        </authorList>
    </citation>
    <scope>NUCLEOTIDE SEQUENCE</scope>
    <source>
        <strain evidence="2">IBT 3081</strain>
    </source>
</reference>
<dbReference type="AlphaFoldDB" id="A0A9W9S6D1"/>
<accession>A0A9W9S6D1</accession>
<proteinExistence type="predicted"/>
<sequence>MLFDCPRMLRAIPTQYRINVIGPSQDKTETVLGLVNRQDHETPRPCLTLGPHEARPGDLQSLWR</sequence>
<feature type="region of interest" description="Disordered" evidence="1">
    <location>
        <begin position="42"/>
        <end position="64"/>
    </location>
</feature>
<keyword evidence="3" id="KW-1185">Reference proteome</keyword>
<protein>
    <submittedName>
        <fullName evidence="2">Uncharacterized protein</fullName>
    </submittedName>
</protein>
<organism evidence="2 3">
    <name type="scientific">Penicillium concentricum</name>
    <dbReference type="NCBI Taxonomy" id="293559"/>
    <lineage>
        <taxon>Eukaryota</taxon>
        <taxon>Fungi</taxon>
        <taxon>Dikarya</taxon>
        <taxon>Ascomycota</taxon>
        <taxon>Pezizomycotina</taxon>
        <taxon>Eurotiomycetes</taxon>
        <taxon>Eurotiomycetidae</taxon>
        <taxon>Eurotiales</taxon>
        <taxon>Aspergillaceae</taxon>
        <taxon>Penicillium</taxon>
    </lineage>
</organism>
<evidence type="ECO:0000313" key="3">
    <source>
        <dbReference type="Proteomes" id="UP001147752"/>
    </source>
</evidence>
<dbReference type="EMBL" id="JAPZBT010000002">
    <property type="protein sequence ID" value="KAJ5372876.1"/>
    <property type="molecule type" value="Genomic_DNA"/>
</dbReference>
<dbReference type="GeneID" id="81461795"/>
<gene>
    <name evidence="2" type="ORF">N7517_004882</name>
</gene>
<name>A0A9W9S6D1_9EURO</name>
<evidence type="ECO:0000256" key="1">
    <source>
        <dbReference type="SAM" id="MobiDB-lite"/>
    </source>
</evidence>
<evidence type="ECO:0000313" key="2">
    <source>
        <dbReference type="EMBL" id="KAJ5372876.1"/>
    </source>
</evidence>